<organism evidence="1">
    <name type="scientific">uncultured Caudovirales phage</name>
    <dbReference type="NCBI Taxonomy" id="2100421"/>
    <lineage>
        <taxon>Viruses</taxon>
        <taxon>Duplodnaviria</taxon>
        <taxon>Heunggongvirae</taxon>
        <taxon>Uroviricota</taxon>
        <taxon>Caudoviricetes</taxon>
        <taxon>Peduoviridae</taxon>
        <taxon>Maltschvirus</taxon>
        <taxon>Maltschvirus maltsch</taxon>
    </lineage>
</organism>
<evidence type="ECO:0008006" key="2">
    <source>
        <dbReference type="Google" id="ProtNLM"/>
    </source>
</evidence>
<accession>A0A6J5L9N0</accession>
<reference evidence="1" key="1">
    <citation type="submission" date="2020-04" db="EMBL/GenBank/DDBJ databases">
        <authorList>
            <person name="Chiriac C."/>
            <person name="Salcher M."/>
            <person name="Ghai R."/>
            <person name="Kavagutti S V."/>
        </authorList>
    </citation>
    <scope>NUCLEOTIDE SEQUENCE</scope>
</reference>
<gene>
    <name evidence="1" type="ORF">UFOVP118_93</name>
</gene>
<evidence type="ECO:0000313" key="1">
    <source>
        <dbReference type="EMBL" id="CAB4129570.1"/>
    </source>
</evidence>
<dbReference type="EMBL" id="LR796234">
    <property type="protein sequence ID" value="CAB4129570.1"/>
    <property type="molecule type" value="Genomic_DNA"/>
</dbReference>
<sequence>MAITTNQAILTLDYWKRAEHLEIGDWVFDQNGKPVQVKLVHKFFSEDCYEVMFDDYLTVRGDADLAFHVENEKYRKQLLKYKQVKSQFKRPLKFLSVSNILDTGVIGRRGRKEFSIPTTKPLQFPAQTPGIPPFVFGFWYFNRKAHKKFSIHESNKDFVIEKFKNAGYHLEFSSYVRGGYHKFFEKPNIEFQLAPNIPTKIPTNYLLASESERIELLSGIVNAKPRQYNRETDWFRITTQDFPTIQQIQGLAESLGLRTKVFHNEILNNYSIKFKSKHKLVYNQVSKPVKVHYARRYIKEITKIQPQMVIYIETTGKDNSILVGEGYISTC</sequence>
<dbReference type="InterPro" id="IPR027434">
    <property type="entry name" value="Homing_endonucl"/>
</dbReference>
<dbReference type="Gene3D" id="3.10.28.10">
    <property type="entry name" value="Homing endonucleases"/>
    <property type="match status" value="1"/>
</dbReference>
<protein>
    <recommendedName>
        <fullName evidence="2">DOD-type homing endonuclease domain-containing protein</fullName>
    </recommendedName>
</protein>
<proteinExistence type="predicted"/>
<name>A0A6J5L9N0_9CAUD</name>
<dbReference type="SUPFAM" id="SSF55608">
    <property type="entry name" value="Homing endonucleases"/>
    <property type="match status" value="1"/>
</dbReference>